<dbReference type="InterPro" id="IPR011659">
    <property type="entry name" value="WD40"/>
</dbReference>
<protein>
    <submittedName>
        <fullName evidence="2">PD40 domain-containing protein</fullName>
    </submittedName>
</protein>
<comment type="caution">
    <text evidence="2">The sequence shown here is derived from an EMBL/GenBank/DDBJ whole genome shotgun (WGS) entry which is preliminary data.</text>
</comment>
<comment type="similarity">
    <text evidence="1">Belongs to the TolB family.</text>
</comment>
<organism evidence="2 3">
    <name type="scientific">Algoriphagus oliviformis</name>
    <dbReference type="NCBI Taxonomy" id="2811231"/>
    <lineage>
        <taxon>Bacteria</taxon>
        <taxon>Pseudomonadati</taxon>
        <taxon>Bacteroidota</taxon>
        <taxon>Cytophagia</taxon>
        <taxon>Cytophagales</taxon>
        <taxon>Cyclobacteriaceae</taxon>
        <taxon>Algoriphagus</taxon>
    </lineage>
</organism>
<dbReference type="EMBL" id="JAFKCT010000001">
    <property type="protein sequence ID" value="MBN7809732.1"/>
    <property type="molecule type" value="Genomic_DNA"/>
</dbReference>
<dbReference type="PANTHER" id="PTHR36842:SF1">
    <property type="entry name" value="PROTEIN TOLB"/>
    <property type="match status" value="1"/>
</dbReference>
<gene>
    <name evidence="2" type="ORF">J0A68_02105</name>
</gene>
<sequence length="323" mass="36873">MRSFPYPLAAFFWVFACTPKSESIPEKSCLIAYNTFEPDSLAEDNWEIRIMGQDSSSSSTNLTKHPDVAWTYLAHKDKIYFISDRDTAYRNFFLYEMDGDGSGVRKLSGLRLEDSWMDLDPNTQEMIVSARPEPNVRHQLFLIDLQDGSFKPLLADTAYRYQDPVFSPDGSQIAFVKSPTAKTEGIFPDVFLVNRDGSGEKRLTYFPADDPAALSHGYKAGALRWHPTENFISYASSRGDHTFIFAVNPDGSGNRQISQSGKDEVYHDWSPDGRWLAFDQYQDTVSHQYHIVLMDWKSKETRILTDTLIRTQLAPVFVDKIQD</sequence>
<evidence type="ECO:0000313" key="2">
    <source>
        <dbReference type="EMBL" id="MBN7809732.1"/>
    </source>
</evidence>
<dbReference type="Pfam" id="PF07676">
    <property type="entry name" value="PD40"/>
    <property type="match status" value="2"/>
</dbReference>
<name>A0ABS3BYH0_9BACT</name>
<dbReference type="Proteomes" id="UP000664317">
    <property type="component" value="Unassembled WGS sequence"/>
</dbReference>
<dbReference type="SUPFAM" id="SSF82171">
    <property type="entry name" value="DPP6 N-terminal domain-like"/>
    <property type="match status" value="1"/>
</dbReference>
<dbReference type="PANTHER" id="PTHR36842">
    <property type="entry name" value="PROTEIN TOLB HOMOLOG"/>
    <property type="match status" value="1"/>
</dbReference>
<reference evidence="2 3" key="1">
    <citation type="submission" date="2021-03" db="EMBL/GenBank/DDBJ databases">
        <title>novel species isolated from a fishpond in China.</title>
        <authorList>
            <person name="Lu H."/>
            <person name="Cai Z."/>
        </authorList>
    </citation>
    <scope>NUCLEOTIDE SEQUENCE [LARGE SCALE GENOMIC DNA]</scope>
    <source>
        <strain evidence="2 3">H41</strain>
    </source>
</reference>
<accession>A0ABS3BYH0</accession>
<dbReference type="RefSeq" id="WP_206576531.1">
    <property type="nucleotide sequence ID" value="NZ_JAFKCT010000001.1"/>
</dbReference>
<keyword evidence="3" id="KW-1185">Reference proteome</keyword>
<proteinExistence type="inferred from homology"/>
<dbReference type="Gene3D" id="2.120.10.30">
    <property type="entry name" value="TolB, C-terminal domain"/>
    <property type="match status" value="1"/>
</dbReference>
<evidence type="ECO:0000313" key="3">
    <source>
        <dbReference type="Proteomes" id="UP000664317"/>
    </source>
</evidence>
<dbReference type="PROSITE" id="PS51257">
    <property type="entry name" value="PROKAR_LIPOPROTEIN"/>
    <property type="match status" value="1"/>
</dbReference>
<dbReference type="InterPro" id="IPR011042">
    <property type="entry name" value="6-blade_b-propeller_TolB-like"/>
</dbReference>
<evidence type="ECO:0000256" key="1">
    <source>
        <dbReference type="ARBA" id="ARBA00009820"/>
    </source>
</evidence>